<proteinExistence type="predicted"/>
<dbReference type="AlphaFoldDB" id="A0A3N4ICX8"/>
<evidence type="ECO:0000313" key="8">
    <source>
        <dbReference type="Proteomes" id="UP000275078"/>
    </source>
</evidence>
<dbReference type="EMBL" id="ML119665">
    <property type="protein sequence ID" value="RPA83307.1"/>
    <property type="molecule type" value="Genomic_DNA"/>
</dbReference>
<evidence type="ECO:0000256" key="3">
    <source>
        <dbReference type="ARBA" id="ARBA00022989"/>
    </source>
</evidence>
<evidence type="ECO:0000256" key="4">
    <source>
        <dbReference type="ARBA" id="ARBA00023136"/>
    </source>
</evidence>
<reference evidence="7 8" key="1">
    <citation type="journal article" date="2018" name="Nat. Ecol. Evol.">
        <title>Pezizomycetes genomes reveal the molecular basis of ectomycorrhizal truffle lifestyle.</title>
        <authorList>
            <person name="Murat C."/>
            <person name="Payen T."/>
            <person name="Noel B."/>
            <person name="Kuo A."/>
            <person name="Morin E."/>
            <person name="Chen J."/>
            <person name="Kohler A."/>
            <person name="Krizsan K."/>
            <person name="Balestrini R."/>
            <person name="Da Silva C."/>
            <person name="Montanini B."/>
            <person name="Hainaut M."/>
            <person name="Levati E."/>
            <person name="Barry K.W."/>
            <person name="Belfiori B."/>
            <person name="Cichocki N."/>
            <person name="Clum A."/>
            <person name="Dockter R.B."/>
            <person name="Fauchery L."/>
            <person name="Guy J."/>
            <person name="Iotti M."/>
            <person name="Le Tacon F."/>
            <person name="Lindquist E.A."/>
            <person name="Lipzen A."/>
            <person name="Malagnac F."/>
            <person name="Mello A."/>
            <person name="Molinier V."/>
            <person name="Miyauchi S."/>
            <person name="Poulain J."/>
            <person name="Riccioni C."/>
            <person name="Rubini A."/>
            <person name="Sitrit Y."/>
            <person name="Splivallo R."/>
            <person name="Traeger S."/>
            <person name="Wang M."/>
            <person name="Zifcakova L."/>
            <person name="Wipf D."/>
            <person name="Zambonelli A."/>
            <person name="Paolocci F."/>
            <person name="Nowrousian M."/>
            <person name="Ottonello S."/>
            <person name="Baldrian P."/>
            <person name="Spatafora J.W."/>
            <person name="Henrissat B."/>
            <person name="Nagy L.G."/>
            <person name="Aury J.M."/>
            <person name="Wincker P."/>
            <person name="Grigoriev I.V."/>
            <person name="Bonfante P."/>
            <person name="Martin F.M."/>
        </authorList>
    </citation>
    <scope>NUCLEOTIDE SEQUENCE [LARGE SCALE GENOMIC DNA]</scope>
    <source>
        <strain evidence="7 8">RN42</strain>
    </source>
</reference>
<dbReference type="PANTHER" id="PTHR16201">
    <property type="entry name" value="SEVEN TRANSMEMBRANE PROTEIN 1-RELATED"/>
    <property type="match status" value="1"/>
</dbReference>
<evidence type="ECO:0000256" key="6">
    <source>
        <dbReference type="SAM" id="Phobius"/>
    </source>
</evidence>
<comment type="subcellular location">
    <subcellularLocation>
        <location evidence="1">Membrane</location>
        <topology evidence="1">Multi-pass membrane protein</topology>
    </subcellularLocation>
</comment>
<feature type="transmembrane region" description="Helical" evidence="6">
    <location>
        <begin position="132"/>
        <end position="152"/>
    </location>
</feature>
<evidence type="ECO:0000256" key="1">
    <source>
        <dbReference type="ARBA" id="ARBA00004141"/>
    </source>
</evidence>
<dbReference type="OrthoDB" id="407617at2759"/>
<feature type="transmembrane region" description="Helical" evidence="6">
    <location>
        <begin position="66"/>
        <end position="88"/>
    </location>
</feature>
<keyword evidence="4 6" id="KW-0472">Membrane</keyword>
<feature type="compositionally biased region" description="Basic and acidic residues" evidence="5">
    <location>
        <begin position="242"/>
        <end position="263"/>
    </location>
</feature>
<dbReference type="Proteomes" id="UP000275078">
    <property type="component" value="Unassembled WGS sequence"/>
</dbReference>
<dbReference type="InterPro" id="IPR051415">
    <property type="entry name" value="LAAT-1"/>
</dbReference>
<dbReference type="SMART" id="SM00679">
    <property type="entry name" value="CTNS"/>
    <property type="match status" value="2"/>
</dbReference>
<dbReference type="GO" id="GO:0016020">
    <property type="term" value="C:membrane"/>
    <property type="evidence" value="ECO:0007669"/>
    <property type="project" value="UniProtKB-SubCell"/>
</dbReference>
<protein>
    <recommendedName>
        <fullName evidence="9">PQ-loop-domain-containing protein</fullName>
    </recommendedName>
</protein>
<keyword evidence="3 6" id="KW-1133">Transmembrane helix</keyword>
<feature type="transmembrane region" description="Helical" evidence="6">
    <location>
        <begin position="196"/>
        <end position="215"/>
    </location>
</feature>
<dbReference type="Gene3D" id="1.20.1280.290">
    <property type="match status" value="2"/>
</dbReference>
<organism evidence="7 8">
    <name type="scientific">Ascobolus immersus RN42</name>
    <dbReference type="NCBI Taxonomy" id="1160509"/>
    <lineage>
        <taxon>Eukaryota</taxon>
        <taxon>Fungi</taxon>
        <taxon>Dikarya</taxon>
        <taxon>Ascomycota</taxon>
        <taxon>Pezizomycotina</taxon>
        <taxon>Pezizomycetes</taxon>
        <taxon>Pezizales</taxon>
        <taxon>Ascobolaceae</taxon>
        <taxon>Ascobolus</taxon>
    </lineage>
</organism>
<feature type="transmembrane region" description="Helical" evidence="6">
    <location>
        <begin position="164"/>
        <end position="184"/>
    </location>
</feature>
<dbReference type="Pfam" id="PF04193">
    <property type="entry name" value="PQ-loop"/>
    <property type="match status" value="2"/>
</dbReference>
<feature type="transmembrane region" description="Helical" evidence="6">
    <location>
        <begin position="100"/>
        <end position="120"/>
    </location>
</feature>
<gene>
    <name evidence="7" type="ORF">BJ508DRAFT_207327</name>
</gene>
<evidence type="ECO:0000256" key="2">
    <source>
        <dbReference type="ARBA" id="ARBA00022692"/>
    </source>
</evidence>
<name>A0A3N4ICX8_ASCIM</name>
<keyword evidence="2 6" id="KW-0812">Transmembrane</keyword>
<feature type="region of interest" description="Disordered" evidence="5">
    <location>
        <begin position="228"/>
        <end position="263"/>
    </location>
</feature>
<feature type="transmembrane region" description="Helical" evidence="6">
    <location>
        <begin position="38"/>
        <end position="60"/>
    </location>
</feature>
<dbReference type="InterPro" id="IPR006603">
    <property type="entry name" value="PQ-loop_rpt"/>
</dbReference>
<accession>A0A3N4ICX8</accession>
<sequence>MTDDHITPAANVLGTIGTVLWCIQLLPQIWKNYRTKSTEGLGVMMLIWAISGVPFFIYAVVQKLNIPIQAQAIIFTTLSLITWGQCLFYHNKLSLFKSIAAPATCAIIFAGIEVGVILGYRPSYEAGNTRPIMAIGIVAAILLAAGLLPPYWEIWKRRGEVVGISFLFITIDGLGALFSMMSLVAQKGEFDVVAGVQYGVIILLEVGILLFGAIWKIRCWARDRNGHGADGGEAGTIVSTTDGEKPGESEVSSLEEKPVEPKL</sequence>
<evidence type="ECO:0008006" key="9">
    <source>
        <dbReference type="Google" id="ProtNLM"/>
    </source>
</evidence>
<evidence type="ECO:0000313" key="7">
    <source>
        <dbReference type="EMBL" id="RPA83307.1"/>
    </source>
</evidence>
<evidence type="ECO:0000256" key="5">
    <source>
        <dbReference type="SAM" id="MobiDB-lite"/>
    </source>
</evidence>
<feature type="transmembrane region" description="Helical" evidence="6">
    <location>
        <begin position="6"/>
        <end position="26"/>
    </location>
</feature>
<keyword evidence="8" id="KW-1185">Reference proteome</keyword>
<dbReference type="PANTHER" id="PTHR16201:SF37">
    <property type="entry name" value="PQ-LOOP REPEAT-CONTAINING PROTEIN"/>
    <property type="match status" value="1"/>
</dbReference>